<evidence type="ECO:0000256" key="6">
    <source>
        <dbReference type="ARBA" id="ARBA00022827"/>
    </source>
</evidence>
<dbReference type="Gene3D" id="3.90.660.10">
    <property type="match status" value="1"/>
</dbReference>
<dbReference type="PANTHER" id="PTHR10742:SF405">
    <property type="entry name" value="PEROXISOMAL N(1)-ACETYL-SPERMINE_SPERMIDINE OXIDASE"/>
    <property type="match status" value="1"/>
</dbReference>
<name>A0A2A6BQW0_PRIPA</name>
<comment type="subcellular location">
    <subcellularLocation>
        <location evidence="2">Cytoplasm</location>
    </subcellularLocation>
</comment>
<evidence type="ECO:0000256" key="2">
    <source>
        <dbReference type="ARBA" id="ARBA00004496"/>
    </source>
</evidence>
<dbReference type="InterPro" id="IPR036188">
    <property type="entry name" value="FAD/NAD-bd_sf"/>
</dbReference>
<dbReference type="InterPro" id="IPR050281">
    <property type="entry name" value="Flavin_monoamine_oxidase"/>
</dbReference>
<keyword evidence="5" id="KW-0285">Flavoprotein</keyword>
<dbReference type="GO" id="GO:0046592">
    <property type="term" value="F:polyamine oxidase activity"/>
    <property type="evidence" value="ECO:0000318"/>
    <property type="project" value="GO_Central"/>
</dbReference>
<keyword evidence="9" id="KW-1185">Reference proteome</keyword>
<dbReference type="SUPFAM" id="SSF51905">
    <property type="entry name" value="FAD/NAD(P)-binding domain"/>
    <property type="match status" value="1"/>
</dbReference>
<evidence type="ECO:0000256" key="4">
    <source>
        <dbReference type="ARBA" id="ARBA00022490"/>
    </source>
</evidence>
<evidence type="ECO:0000313" key="9">
    <source>
        <dbReference type="Proteomes" id="UP000005239"/>
    </source>
</evidence>
<evidence type="ECO:0000256" key="1">
    <source>
        <dbReference type="ARBA" id="ARBA00001974"/>
    </source>
</evidence>
<dbReference type="PANTHER" id="PTHR10742">
    <property type="entry name" value="FLAVIN MONOAMINE OXIDASE"/>
    <property type="match status" value="1"/>
</dbReference>
<dbReference type="AlphaFoldDB" id="A0A2A6BQW0"/>
<keyword evidence="6" id="KW-0274">FAD</keyword>
<dbReference type="InterPro" id="IPR002937">
    <property type="entry name" value="Amino_oxidase"/>
</dbReference>
<dbReference type="SUPFAM" id="SSF54373">
    <property type="entry name" value="FAD-linked reductases, C-terminal domain"/>
    <property type="match status" value="1"/>
</dbReference>
<proteinExistence type="inferred from homology"/>
<organism evidence="8 9">
    <name type="scientific">Pristionchus pacificus</name>
    <name type="common">Parasitic nematode worm</name>
    <dbReference type="NCBI Taxonomy" id="54126"/>
    <lineage>
        <taxon>Eukaryota</taxon>
        <taxon>Metazoa</taxon>
        <taxon>Ecdysozoa</taxon>
        <taxon>Nematoda</taxon>
        <taxon>Chromadorea</taxon>
        <taxon>Rhabditida</taxon>
        <taxon>Rhabditina</taxon>
        <taxon>Diplogasteromorpha</taxon>
        <taxon>Diplogasteroidea</taxon>
        <taxon>Neodiplogasteridae</taxon>
        <taxon>Pristionchus</taxon>
    </lineage>
</organism>
<accession>A0A2A6BQW0</accession>
<comment type="similarity">
    <text evidence="3">Belongs to the flavin monoamine oxidase family.</text>
</comment>
<comment type="cofactor">
    <cofactor evidence="1">
        <name>FAD</name>
        <dbReference type="ChEBI" id="CHEBI:57692"/>
    </cofactor>
</comment>
<protein>
    <submittedName>
        <fullName evidence="8">Amino_oxidase domain-containing protein</fullName>
    </submittedName>
</protein>
<keyword evidence="7" id="KW-0560">Oxidoreductase</keyword>
<evidence type="ECO:0000256" key="7">
    <source>
        <dbReference type="ARBA" id="ARBA00023002"/>
    </source>
</evidence>
<keyword evidence="4" id="KW-0963">Cytoplasm</keyword>
<accession>A0A8R1UR48</accession>
<dbReference type="EnsemblMetazoa" id="PPA36646.1">
    <property type="protein sequence ID" value="PPA36646.1"/>
    <property type="gene ID" value="WBGene00275015"/>
</dbReference>
<sequence length="463" mass="51252">MLLWLGLLALTHFAMGQDSPVCIIGAGIAGLKASSDLEKAQIPYIIVEGSSRIGGRVYPVQFEDGYLQAGATYINGDNNPIYTIAKDNGLLNITATHEGDDYVPIHTQNEVIQGRDLREFTDFADGLEAKYEKFAENGRDEETLAAAFEKEYQKFLGKNNRSDRRSRFDSLARMYLTDEENEWAATMSNFALENYATFDDGSEDGTEFALNKIGFKGILDAIAANIPQSKIKFNTIVNNIDYSSGSSVRLSTSTGSITCRSLIVTCSLGYLKRHSNSLFTPSLPQRKTMAINALGFGNNQKVFFVYDRPWLEKVQYRTMGPSTSPIFGRGLTFDVTPWSRKTVQFWFSGPAVESIGGMSDEQLMGEITTHLKLTLKNITVPTPERVVRHMWYSDSLILGSYSWHTPASVALGDANKMLADPIMGTNGRPLVQFAGEATDSTIYQTTIGAFLSGQREAKRLTKK</sequence>
<reference evidence="9" key="1">
    <citation type="journal article" date="2008" name="Nat. Genet.">
        <title>The Pristionchus pacificus genome provides a unique perspective on nematode lifestyle and parasitism.</title>
        <authorList>
            <person name="Dieterich C."/>
            <person name="Clifton S.W."/>
            <person name="Schuster L.N."/>
            <person name="Chinwalla A."/>
            <person name="Delehaunty K."/>
            <person name="Dinkelacker I."/>
            <person name="Fulton L."/>
            <person name="Fulton R."/>
            <person name="Godfrey J."/>
            <person name="Minx P."/>
            <person name="Mitreva M."/>
            <person name="Roeseler W."/>
            <person name="Tian H."/>
            <person name="Witte H."/>
            <person name="Yang S.P."/>
            <person name="Wilson R.K."/>
            <person name="Sommer R.J."/>
        </authorList>
    </citation>
    <scope>NUCLEOTIDE SEQUENCE [LARGE SCALE GENOMIC DNA]</scope>
    <source>
        <strain evidence="9">PS312</strain>
    </source>
</reference>
<evidence type="ECO:0000256" key="5">
    <source>
        <dbReference type="ARBA" id="ARBA00022630"/>
    </source>
</evidence>
<evidence type="ECO:0000256" key="3">
    <source>
        <dbReference type="ARBA" id="ARBA00005995"/>
    </source>
</evidence>
<gene>
    <name evidence="8" type="primary">WBGene00275015</name>
</gene>
<dbReference type="OrthoDB" id="5046242at2759"/>
<reference evidence="8" key="2">
    <citation type="submission" date="2022-06" db="UniProtKB">
        <authorList>
            <consortium name="EnsemblMetazoa"/>
        </authorList>
    </citation>
    <scope>IDENTIFICATION</scope>
    <source>
        <strain evidence="8">PS312</strain>
    </source>
</reference>
<dbReference type="Proteomes" id="UP000005239">
    <property type="component" value="Unassembled WGS sequence"/>
</dbReference>
<evidence type="ECO:0000313" key="8">
    <source>
        <dbReference type="EnsemblMetazoa" id="PPA36646.1"/>
    </source>
</evidence>
<dbReference type="Gene3D" id="3.50.50.60">
    <property type="entry name" value="FAD/NAD(P)-binding domain"/>
    <property type="match status" value="1"/>
</dbReference>
<dbReference type="Pfam" id="PF01593">
    <property type="entry name" value="Amino_oxidase"/>
    <property type="match status" value="1"/>
</dbReference>
<dbReference type="GO" id="GO:0005737">
    <property type="term" value="C:cytoplasm"/>
    <property type="evidence" value="ECO:0000318"/>
    <property type="project" value="GO_Central"/>
</dbReference>